<proteinExistence type="predicted"/>
<comment type="caution">
    <text evidence="1">The sequence shown here is derived from an EMBL/GenBank/DDBJ whole genome shotgun (WGS) entry which is preliminary data.</text>
</comment>
<organism evidence="1 2">
    <name type="scientific">Vibrio algivorus</name>
    <dbReference type="NCBI Taxonomy" id="1667024"/>
    <lineage>
        <taxon>Bacteria</taxon>
        <taxon>Pseudomonadati</taxon>
        <taxon>Pseudomonadota</taxon>
        <taxon>Gammaproteobacteria</taxon>
        <taxon>Vibrionales</taxon>
        <taxon>Vibrionaceae</taxon>
        <taxon>Vibrio</taxon>
    </lineage>
</organism>
<dbReference type="EMBL" id="BSPV01000009">
    <property type="protein sequence ID" value="GLT15555.1"/>
    <property type="molecule type" value="Genomic_DNA"/>
</dbReference>
<evidence type="ECO:0000313" key="1">
    <source>
        <dbReference type="EMBL" id="GLT15555.1"/>
    </source>
</evidence>
<dbReference type="Proteomes" id="UP001157156">
    <property type="component" value="Unassembled WGS sequence"/>
</dbReference>
<evidence type="ECO:0000313" key="2">
    <source>
        <dbReference type="Proteomes" id="UP001157156"/>
    </source>
</evidence>
<gene>
    <name evidence="1" type="ORF">GCM10007931_25300</name>
</gene>
<accession>A0ABQ6ESF1</accession>
<sequence>MKGGFCIFIDDQVSGYKCTLEYLAYTCKSSGVCEQFYLDLMNNLFQSISFSETTTLKLFGYKKGQPKLPFVIDKFLT</sequence>
<reference evidence="2" key="1">
    <citation type="journal article" date="2019" name="Int. J. Syst. Evol. Microbiol.">
        <title>The Global Catalogue of Microorganisms (GCM) 10K type strain sequencing project: providing services to taxonomists for standard genome sequencing and annotation.</title>
        <authorList>
            <consortium name="The Broad Institute Genomics Platform"/>
            <consortium name="The Broad Institute Genome Sequencing Center for Infectious Disease"/>
            <person name="Wu L."/>
            <person name="Ma J."/>
        </authorList>
    </citation>
    <scope>NUCLEOTIDE SEQUENCE [LARGE SCALE GENOMIC DNA]</scope>
    <source>
        <strain evidence="2">NBRC 111146</strain>
    </source>
</reference>
<protein>
    <submittedName>
        <fullName evidence="1">Uncharacterized protein</fullName>
    </submittedName>
</protein>
<keyword evidence="2" id="KW-1185">Reference proteome</keyword>
<name>A0ABQ6ESF1_9VIBR</name>